<name>A0ABP0GJL0_CLALP</name>
<keyword evidence="1" id="KW-1133">Transmembrane helix</keyword>
<accession>A0ABP0GJL0</accession>
<evidence type="ECO:0000313" key="2">
    <source>
        <dbReference type="EMBL" id="CAK8691925.1"/>
    </source>
</evidence>
<organism evidence="2 3">
    <name type="scientific">Clavelina lepadiformis</name>
    <name type="common">Light-bulb sea squirt</name>
    <name type="synonym">Ascidia lepadiformis</name>
    <dbReference type="NCBI Taxonomy" id="159417"/>
    <lineage>
        <taxon>Eukaryota</taxon>
        <taxon>Metazoa</taxon>
        <taxon>Chordata</taxon>
        <taxon>Tunicata</taxon>
        <taxon>Ascidiacea</taxon>
        <taxon>Aplousobranchia</taxon>
        <taxon>Clavelinidae</taxon>
        <taxon>Clavelina</taxon>
    </lineage>
</organism>
<keyword evidence="1" id="KW-0472">Membrane</keyword>
<dbReference type="Proteomes" id="UP001642483">
    <property type="component" value="Unassembled WGS sequence"/>
</dbReference>
<sequence>MTFGTLEKQQKRLAIAAAFVVLPTCLLGASLEESSEEEFVNKEESKDPRVVTFASIFGVLVAPLSKIATKSLICLLLVDSP</sequence>
<proteinExistence type="predicted"/>
<comment type="caution">
    <text evidence="2">The sequence shown here is derived from an EMBL/GenBank/DDBJ whole genome shotgun (WGS) entry which is preliminary data.</text>
</comment>
<evidence type="ECO:0000256" key="1">
    <source>
        <dbReference type="SAM" id="Phobius"/>
    </source>
</evidence>
<dbReference type="EMBL" id="CAWYQH010000128">
    <property type="protein sequence ID" value="CAK8691925.1"/>
    <property type="molecule type" value="Genomic_DNA"/>
</dbReference>
<protein>
    <submittedName>
        <fullName evidence="2">Uncharacterized protein</fullName>
    </submittedName>
</protein>
<keyword evidence="3" id="KW-1185">Reference proteome</keyword>
<keyword evidence="1" id="KW-0812">Transmembrane</keyword>
<feature type="transmembrane region" description="Helical" evidence="1">
    <location>
        <begin position="51"/>
        <end position="78"/>
    </location>
</feature>
<feature type="transmembrane region" description="Helical" evidence="1">
    <location>
        <begin position="12"/>
        <end position="31"/>
    </location>
</feature>
<evidence type="ECO:0000313" key="3">
    <source>
        <dbReference type="Proteomes" id="UP001642483"/>
    </source>
</evidence>
<gene>
    <name evidence="2" type="ORF">CVLEPA_LOCUS24677</name>
</gene>
<reference evidence="2 3" key="1">
    <citation type="submission" date="2024-02" db="EMBL/GenBank/DDBJ databases">
        <authorList>
            <person name="Daric V."/>
            <person name="Darras S."/>
        </authorList>
    </citation>
    <scope>NUCLEOTIDE SEQUENCE [LARGE SCALE GENOMIC DNA]</scope>
</reference>